<dbReference type="AlphaFoldDB" id="A0A3G2UYI8"/>
<dbReference type="InterPro" id="IPR036514">
    <property type="entry name" value="SGNH_hydro_sf"/>
</dbReference>
<dbReference type="NCBIfam" id="TIGR01681">
    <property type="entry name" value="HAD-SF-IIIC"/>
    <property type="match status" value="1"/>
</dbReference>
<dbReference type="InterPro" id="IPR036412">
    <property type="entry name" value="HAD-like_sf"/>
</dbReference>
<dbReference type="Gene3D" id="3.40.50.1000">
    <property type="entry name" value="HAD superfamily/HAD-like"/>
    <property type="match status" value="1"/>
</dbReference>
<dbReference type="Proteomes" id="UP000280708">
    <property type="component" value="Chromosome"/>
</dbReference>
<gene>
    <name evidence="1" type="ORF">EBF16_10270</name>
</gene>
<dbReference type="InterPro" id="IPR010037">
    <property type="entry name" value="FkbH_domain"/>
</dbReference>
<protein>
    <submittedName>
        <fullName evidence="1">HAD-IIIC family phosphatase</fullName>
    </submittedName>
</protein>
<proteinExistence type="predicted"/>
<dbReference type="InterPro" id="IPR010033">
    <property type="entry name" value="HAD_SF_ppase_IIIC"/>
</dbReference>
<dbReference type="SUPFAM" id="SSF56784">
    <property type="entry name" value="HAD-like"/>
    <property type="match status" value="1"/>
</dbReference>
<accession>A0A3G2UYI8</accession>
<dbReference type="NCBIfam" id="TIGR01686">
    <property type="entry name" value="FkbH"/>
    <property type="match status" value="1"/>
</dbReference>
<dbReference type="Gene3D" id="3.40.50.1110">
    <property type="entry name" value="SGNH hydrolase"/>
    <property type="match status" value="1"/>
</dbReference>
<organism evidence="1 2">
    <name type="scientific">Sphingobium yanoikuyae</name>
    <name type="common">Sphingomonas yanoikuyae</name>
    <dbReference type="NCBI Taxonomy" id="13690"/>
    <lineage>
        <taxon>Bacteria</taxon>
        <taxon>Pseudomonadati</taxon>
        <taxon>Pseudomonadota</taxon>
        <taxon>Alphaproteobacteria</taxon>
        <taxon>Sphingomonadales</taxon>
        <taxon>Sphingomonadaceae</taxon>
        <taxon>Sphingobium</taxon>
    </lineage>
</organism>
<reference evidence="1 2" key="1">
    <citation type="submission" date="2018-10" db="EMBL/GenBank/DDBJ databases">
        <title>Characterization and genome analysis of a novel bacterium Sphingobium yanoikuyae SJTF8 capable of degrading PAHs.</title>
        <authorList>
            <person name="Yin C."/>
            <person name="Xiong W."/>
            <person name="Liang R."/>
        </authorList>
    </citation>
    <scope>NUCLEOTIDE SEQUENCE [LARGE SCALE GENOMIC DNA]</scope>
    <source>
        <strain evidence="1 2">SJTF8</strain>
    </source>
</reference>
<dbReference type="GO" id="GO:0016788">
    <property type="term" value="F:hydrolase activity, acting on ester bonds"/>
    <property type="evidence" value="ECO:0007669"/>
    <property type="project" value="UniProtKB-ARBA"/>
</dbReference>
<evidence type="ECO:0000313" key="2">
    <source>
        <dbReference type="Proteomes" id="UP000280708"/>
    </source>
</evidence>
<evidence type="ECO:0000313" key="1">
    <source>
        <dbReference type="EMBL" id="AYO77241.1"/>
    </source>
</evidence>
<dbReference type="InterPro" id="IPR023214">
    <property type="entry name" value="HAD_sf"/>
</dbReference>
<dbReference type="EMBL" id="CP033230">
    <property type="protein sequence ID" value="AYO77241.1"/>
    <property type="molecule type" value="Genomic_DNA"/>
</dbReference>
<name>A0A3G2UYI8_SPHYA</name>
<sequence>MSADLYLQLQWLPSPGAGWRTELRAVAQAENVGKALRALSNYALSANQLTQLGRKITDLVAAGAQLEGFTPFRLGLVSNATLDLLVPLLVASAARQGILLECIKGNFGQAMQDALDGNSRINQARCDAVLIGLDHRELVSPSQGQVGQDPVEGALMRLQAIRDGLAAHGGAPAILQTIAPPPENLYGNYERRAFESIRARAARYNERLLKSLEGSSDHLLDVDAIAQVVGASQWHSPGEWHIGKIPFSLKVSPYFSDQVARLLGAISGKSRRALVLDLDNTLWGGVIGDDGLEGVHLGQGDALGEAYLDVQRFALDLRARGVVLAVSSKNDDATARDMFRKHPDMLIREKHIAVFQANWSDKARNIEAISRTLDLGLSAFVFLDDNPAERALVRQMLPDVAVPELPDDPALYARTLAAAGYFETHLISHEDAERSAYYEANAQRAALADASGGLDAYLASLDMQIGFAPFSAGGLERVTQLIAKSNQFNLTTRRYGSHEIAQMAKDRDIHTIQVRLRDIFGDNGMISVIILKPQEPDVWLIDSWLMSCRVLGRGVEAMVLAEICRAAQARGIAIIEGAYHPTARNGLVRDHYAQLGFSLLRTEADGTTYWRRSTLAPVACAHIRRMDASPVSQEDPAPA</sequence>
<dbReference type="RefSeq" id="WP_122129684.1">
    <property type="nucleotide sequence ID" value="NZ_CP033230.1"/>
</dbReference>